<proteinExistence type="predicted"/>
<comment type="caution">
    <text evidence="2">The sequence shown here is derived from an EMBL/GenBank/DDBJ whole genome shotgun (WGS) entry which is preliminary data.</text>
</comment>
<name>A0A8H4KSX3_9HYPO</name>
<sequence>MANPKAPHWLPNVDPAIYYLFEERRNEPAGTAGVETADVETDEELEISDADSEIAESIQDMDIVDEDDDRQSNVIALDGHEAIESESEDEPEIFIHVEDEAETSDKGDEIEAGDMEVELSLQVHGKVPDSEDMDSNTGPIDPTDWARIRLHDWAGHKTWPLTMATEAAFQEFRLAGAPINVPKRKSLKTTPRAALKAAEAYLNGGYHREDPTQHFTSLLPSHAKVLACRFVTSHNHFDTVIGGCLSACRRQHLSVVPDSLIQEGENDTVAKINELQNQLNTKDEKVKQLLRIVDLKERMIKIQEERINIKQQMIDVLKEEESEFDTETETP</sequence>
<evidence type="ECO:0000313" key="2">
    <source>
        <dbReference type="EMBL" id="KAF4455079.1"/>
    </source>
</evidence>
<gene>
    <name evidence="2" type="ORF">F53441_2518</name>
</gene>
<organism evidence="2 3">
    <name type="scientific">Fusarium austroafricanum</name>
    <dbReference type="NCBI Taxonomy" id="2364996"/>
    <lineage>
        <taxon>Eukaryota</taxon>
        <taxon>Fungi</taxon>
        <taxon>Dikarya</taxon>
        <taxon>Ascomycota</taxon>
        <taxon>Pezizomycotina</taxon>
        <taxon>Sordariomycetes</taxon>
        <taxon>Hypocreomycetidae</taxon>
        <taxon>Hypocreales</taxon>
        <taxon>Nectriaceae</taxon>
        <taxon>Fusarium</taxon>
        <taxon>Fusarium concolor species complex</taxon>
    </lineage>
</organism>
<protein>
    <submittedName>
        <fullName evidence="2">Uncharacterized protein</fullName>
    </submittedName>
</protein>
<dbReference type="AlphaFoldDB" id="A0A8H4KSX3"/>
<accession>A0A8H4KSX3</accession>
<dbReference type="EMBL" id="JAADJG010000106">
    <property type="protein sequence ID" value="KAF4455079.1"/>
    <property type="molecule type" value="Genomic_DNA"/>
</dbReference>
<reference evidence="2" key="1">
    <citation type="submission" date="2020-01" db="EMBL/GenBank/DDBJ databases">
        <title>Identification and distribution of gene clusters putatively required for synthesis of sphingolipid metabolism inhibitors in phylogenetically diverse species of the filamentous fungus Fusarium.</title>
        <authorList>
            <person name="Kim H.-S."/>
            <person name="Busman M."/>
            <person name="Brown D.W."/>
            <person name="Divon H."/>
            <person name="Uhlig S."/>
            <person name="Proctor R.H."/>
        </authorList>
    </citation>
    <scope>NUCLEOTIDE SEQUENCE</scope>
    <source>
        <strain evidence="2">NRRL 53441</strain>
    </source>
</reference>
<evidence type="ECO:0000313" key="3">
    <source>
        <dbReference type="Proteomes" id="UP000605986"/>
    </source>
</evidence>
<keyword evidence="1" id="KW-0175">Coiled coil</keyword>
<dbReference type="OrthoDB" id="10647930at2759"/>
<feature type="coiled-coil region" evidence="1">
    <location>
        <begin position="272"/>
        <end position="320"/>
    </location>
</feature>
<evidence type="ECO:0000256" key="1">
    <source>
        <dbReference type="SAM" id="Coils"/>
    </source>
</evidence>
<dbReference type="Proteomes" id="UP000605986">
    <property type="component" value="Unassembled WGS sequence"/>
</dbReference>
<keyword evidence="3" id="KW-1185">Reference proteome</keyword>